<dbReference type="SUPFAM" id="SSF51197">
    <property type="entry name" value="Clavaminate synthase-like"/>
    <property type="match status" value="1"/>
</dbReference>
<organism evidence="2 3">
    <name type="scientific">Planoprotostelium fungivorum</name>
    <dbReference type="NCBI Taxonomy" id="1890364"/>
    <lineage>
        <taxon>Eukaryota</taxon>
        <taxon>Amoebozoa</taxon>
        <taxon>Evosea</taxon>
        <taxon>Variosea</taxon>
        <taxon>Cavosteliida</taxon>
        <taxon>Cavosteliaceae</taxon>
        <taxon>Planoprotostelium</taxon>
    </lineage>
</organism>
<dbReference type="AlphaFoldDB" id="A0A2P6MP87"/>
<evidence type="ECO:0008006" key="4">
    <source>
        <dbReference type="Google" id="ProtNLM"/>
    </source>
</evidence>
<comment type="caution">
    <text evidence="2">The sequence shown here is derived from an EMBL/GenBank/DDBJ whole genome shotgun (WGS) entry which is preliminary data.</text>
</comment>
<gene>
    <name evidence="2" type="ORF">PROFUN_02538</name>
</gene>
<dbReference type="OrthoDB" id="445007at2759"/>
<reference evidence="2 3" key="1">
    <citation type="journal article" date="2018" name="Genome Biol. Evol.">
        <title>Multiple Roots of Fruiting Body Formation in Amoebozoa.</title>
        <authorList>
            <person name="Hillmann F."/>
            <person name="Forbes G."/>
            <person name="Novohradska S."/>
            <person name="Ferling I."/>
            <person name="Riege K."/>
            <person name="Groth M."/>
            <person name="Westermann M."/>
            <person name="Marz M."/>
            <person name="Spaller T."/>
            <person name="Winckler T."/>
            <person name="Schaap P."/>
            <person name="Glockner G."/>
        </authorList>
    </citation>
    <scope>NUCLEOTIDE SEQUENCE [LARGE SCALE GENOMIC DNA]</scope>
    <source>
        <strain evidence="2 3">Jena</strain>
    </source>
</reference>
<dbReference type="PANTHER" id="PTHR20883:SF14">
    <property type="entry name" value="PHYTANOYL-COA DIOXYGENASE"/>
    <property type="match status" value="1"/>
</dbReference>
<dbReference type="InParanoid" id="A0A2P6MP87"/>
<comment type="cofactor">
    <cofactor evidence="1">
        <name>Fe cation</name>
        <dbReference type="ChEBI" id="CHEBI:24875"/>
    </cofactor>
</comment>
<dbReference type="Pfam" id="PF05721">
    <property type="entry name" value="PhyH"/>
    <property type="match status" value="1"/>
</dbReference>
<dbReference type="PANTHER" id="PTHR20883">
    <property type="entry name" value="PHYTANOYL-COA DIOXYGENASE DOMAIN CONTAINING 1"/>
    <property type="match status" value="1"/>
</dbReference>
<name>A0A2P6MP87_9EUKA</name>
<proteinExistence type="predicted"/>
<evidence type="ECO:0000313" key="3">
    <source>
        <dbReference type="Proteomes" id="UP000241769"/>
    </source>
</evidence>
<dbReference type="STRING" id="1890364.A0A2P6MP87"/>
<dbReference type="EMBL" id="MDYQ01000599">
    <property type="protein sequence ID" value="PRP73529.1"/>
    <property type="molecule type" value="Genomic_DNA"/>
</dbReference>
<dbReference type="Gene3D" id="2.60.120.620">
    <property type="entry name" value="q2cbj1_9rhob like domain"/>
    <property type="match status" value="1"/>
</dbReference>
<dbReference type="InterPro" id="IPR008775">
    <property type="entry name" value="Phytyl_CoA_dOase-like"/>
</dbReference>
<evidence type="ECO:0000256" key="1">
    <source>
        <dbReference type="ARBA" id="ARBA00001962"/>
    </source>
</evidence>
<sequence>MATFPLKPEDIRLFHEQGYLAVNGVLSDDFVQRLQDEITEEIDRLATEKVREGKLSSTFEELDFSKRLARISQETDEVALSIWNAKLALPSFFDLIRHPNMIEMAEGLLDTSEIIASSVYRLRPKIPNFTYGAVPWHQDSSYMEPFCDKSLIVTMWTALVDADEDNGCLWVMPHAHKEQELLLHKPMSGLPYLEIPEENLPKIEAIPCPVKKGGVLLLTNRTPHVSFDNKTDGVRYGIDVRYQSARLPTNAIIPRLEDEMIASQEPFVPNGCYAPEPDFLVKSLKRPEHVLFDGEAFAELRKKHLHKPNTKRWVEEGRSWQDDKLFTKTNNYDTSGNRL</sequence>
<accession>A0A2P6MP87</accession>
<keyword evidence="3" id="KW-1185">Reference proteome</keyword>
<evidence type="ECO:0000313" key="2">
    <source>
        <dbReference type="EMBL" id="PRP73529.1"/>
    </source>
</evidence>
<protein>
    <recommendedName>
        <fullName evidence="4">Phytanoyl-CoA dioxygenase</fullName>
    </recommendedName>
</protein>
<dbReference type="Proteomes" id="UP000241769">
    <property type="component" value="Unassembled WGS sequence"/>
</dbReference>